<dbReference type="SUPFAM" id="SSF54556">
    <property type="entry name" value="Chitinase insertion domain"/>
    <property type="match status" value="1"/>
</dbReference>
<comment type="caution">
    <text evidence="2">The sequence shown here is derived from an EMBL/GenBank/DDBJ whole genome shotgun (WGS) entry which is preliminary data.</text>
</comment>
<feature type="domain" description="GH18" evidence="1">
    <location>
        <begin position="9"/>
        <end position="378"/>
    </location>
</feature>
<keyword evidence="3" id="KW-1185">Reference proteome</keyword>
<dbReference type="InterPro" id="IPR011583">
    <property type="entry name" value="Chitinase_II/V-like_cat"/>
</dbReference>
<gene>
    <name evidence="2" type="ORF">QYM36_019165</name>
</gene>
<evidence type="ECO:0000259" key="1">
    <source>
        <dbReference type="PROSITE" id="PS51910"/>
    </source>
</evidence>
<dbReference type="Pfam" id="PF00704">
    <property type="entry name" value="Glyco_hydro_18"/>
    <property type="match status" value="1"/>
</dbReference>
<sequence length="378" mass="42095">MLGSCFEKKKVFCYYGSWSMNRNGGGKLGVDDIDPFICTDVIYAFAGLDSDNRIVSLRKEIDLLEDGGKGGYERFTSLKELNPNLKTWISVGGWDEGSIKYSQMASEGESRAKFIVSVVEFLQKYDFDGVDIHWLYPGWRGGSSTDKANLVLLLSELRESLDRNGLLLSIAVGAKKEQTDIAYDIAEISRSVHYVILLTHSYHGHWEKFTGFNAPLYPQSNSTSEFSYYNTIIWTVHHWIANKAEKRKLILGIAAFGRSWILEDPADHSVGSNAISGGSPGIFSDEFGLLSYTEICINIKNGWEEILDNDTKSPYAFLGNRWVSYDNVWSVGLKSDLVNKSELGGAAIWSLENDDFLNLCGGGKNPLIQTVKDNLGAL</sequence>
<dbReference type="Proteomes" id="UP001187531">
    <property type="component" value="Unassembled WGS sequence"/>
</dbReference>
<dbReference type="InterPro" id="IPR029070">
    <property type="entry name" value="Chitinase_insertion_sf"/>
</dbReference>
<dbReference type="EMBL" id="JAVRJZ010000567">
    <property type="protein sequence ID" value="KAK2702223.1"/>
    <property type="molecule type" value="Genomic_DNA"/>
</dbReference>
<evidence type="ECO:0000313" key="3">
    <source>
        <dbReference type="Proteomes" id="UP001187531"/>
    </source>
</evidence>
<dbReference type="AlphaFoldDB" id="A0AA88KR43"/>
<dbReference type="InterPro" id="IPR001223">
    <property type="entry name" value="Glyco_hydro18_cat"/>
</dbReference>
<proteinExistence type="predicted"/>
<dbReference type="Gene3D" id="3.20.20.80">
    <property type="entry name" value="Glycosidases"/>
    <property type="match status" value="1"/>
</dbReference>
<organism evidence="2 3">
    <name type="scientific">Artemia franciscana</name>
    <name type="common">Brine shrimp</name>
    <name type="synonym">Artemia sanfranciscana</name>
    <dbReference type="NCBI Taxonomy" id="6661"/>
    <lineage>
        <taxon>Eukaryota</taxon>
        <taxon>Metazoa</taxon>
        <taxon>Ecdysozoa</taxon>
        <taxon>Arthropoda</taxon>
        <taxon>Crustacea</taxon>
        <taxon>Branchiopoda</taxon>
        <taxon>Anostraca</taxon>
        <taxon>Artemiidae</taxon>
        <taxon>Artemia</taxon>
    </lineage>
</organism>
<dbReference type="PANTHER" id="PTHR11177:SF360">
    <property type="entry name" value="CHITINASE 4-RELATED"/>
    <property type="match status" value="1"/>
</dbReference>
<dbReference type="GO" id="GO:0004568">
    <property type="term" value="F:chitinase activity"/>
    <property type="evidence" value="ECO:0007669"/>
    <property type="project" value="TreeGrafter"/>
</dbReference>
<dbReference type="InterPro" id="IPR017853">
    <property type="entry name" value="GH"/>
</dbReference>
<dbReference type="GO" id="GO:0008061">
    <property type="term" value="F:chitin binding"/>
    <property type="evidence" value="ECO:0007669"/>
    <property type="project" value="InterPro"/>
</dbReference>
<dbReference type="GO" id="GO:0005576">
    <property type="term" value="C:extracellular region"/>
    <property type="evidence" value="ECO:0007669"/>
    <property type="project" value="TreeGrafter"/>
</dbReference>
<dbReference type="FunFam" id="3.10.50.10:FF:000008">
    <property type="entry name" value="Chitinase 11"/>
    <property type="match status" value="1"/>
</dbReference>
<dbReference type="InterPro" id="IPR050314">
    <property type="entry name" value="Glycosyl_Hydrlase_18"/>
</dbReference>
<dbReference type="GO" id="GO:0005975">
    <property type="term" value="P:carbohydrate metabolic process"/>
    <property type="evidence" value="ECO:0007669"/>
    <property type="project" value="InterPro"/>
</dbReference>
<dbReference type="SUPFAM" id="SSF51445">
    <property type="entry name" value="(Trans)glycosidases"/>
    <property type="match status" value="1"/>
</dbReference>
<dbReference type="Gene3D" id="3.10.50.10">
    <property type="match status" value="1"/>
</dbReference>
<dbReference type="GO" id="GO:0006032">
    <property type="term" value="P:chitin catabolic process"/>
    <property type="evidence" value="ECO:0007669"/>
    <property type="project" value="TreeGrafter"/>
</dbReference>
<name>A0AA88KR43_ARTSF</name>
<dbReference type="PROSITE" id="PS51910">
    <property type="entry name" value="GH18_2"/>
    <property type="match status" value="1"/>
</dbReference>
<protein>
    <recommendedName>
        <fullName evidence="1">GH18 domain-containing protein</fullName>
    </recommendedName>
</protein>
<dbReference type="PANTHER" id="PTHR11177">
    <property type="entry name" value="CHITINASE"/>
    <property type="match status" value="1"/>
</dbReference>
<accession>A0AA88KR43</accession>
<reference evidence="2" key="1">
    <citation type="submission" date="2023-07" db="EMBL/GenBank/DDBJ databases">
        <title>Chromosome-level genome assembly of Artemia franciscana.</title>
        <authorList>
            <person name="Jo E."/>
        </authorList>
    </citation>
    <scope>NUCLEOTIDE SEQUENCE</scope>
    <source>
        <tissue evidence="2">Whole body</tissue>
    </source>
</reference>
<dbReference type="SMART" id="SM00636">
    <property type="entry name" value="Glyco_18"/>
    <property type="match status" value="1"/>
</dbReference>
<evidence type="ECO:0000313" key="2">
    <source>
        <dbReference type="EMBL" id="KAK2702223.1"/>
    </source>
</evidence>